<feature type="region of interest" description="Disordered" evidence="1">
    <location>
        <begin position="30"/>
        <end position="51"/>
    </location>
</feature>
<evidence type="ECO:0000313" key="3">
    <source>
        <dbReference type="EMBL" id="KAG5463804.1"/>
    </source>
</evidence>
<feature type="chain" id="PRO_5034705688" evidence="2">
    <location>
        <begin position="24"/>
        <end position="132"/>
    </location>
</feature>
<organism evidence="3 4">
    <name type="scientific">Olpidium bornovanus</name>
    <dbReference type="NCBI Taxonomy" id="278681"/>
    <lineage>
        <taxon>Eukaryota</taxon>
        <taxon>Fungi</taxon>
        <taxon>Fungi incertae sedis</taxon>
        <taxon>Olpidiomycota</taxon>
        <taxon>Olpidiomycotina</taxon>
        <taxon>Olpidiomycetes</taxon>
        <taxon>Olpidiales</taxon>
        <taxon>Olpidiaceae</taxon>
        <taxon>Olpidium</taxon>
    </lineage>
</organism>
<dbReference type="AlphaFoldDB" id="A0A8H8A2E8"/>
<comment type="caution">
    <text evidence="3">The sequence shown here is derived from an EMBL/GenBank/DDBJ whole genome shotgun (WGS) entry which is preliminary data.</text>
</comment>
<dbReference type="OrthoDB" id="2342176at2759"/>
<keyword evidence="4" id="KW-1185">Reference proteome</keyword>
<keyword evidence="2" id="KW-0732">Signal</keyword>
<evidence type="ECO:0000256" key="1">
    <source>
        <dbReference type="SAM" id="MobiDB-lite"/>
    </source>
</evidence>
<evidence type="ECO:0000256" key="2">
    <source>
        <dbReference type="SAM" id="SignalP"/>
    </source>
</evidence>
<gene>
    <name evidence="3" type="ORF">BJ554DRAFT_6123</name>
</gene>
<dbReference type="EMBL" id="JAEFCI010000040">
    <property type="protein sequence ID" value="KAG5463804.1"/>
    <property type="molecule type" value="Genomic_DNA"/>
</dbReference>
<sequence length="132" mass="14358">MKWVHAAALFAGIFLVAPQAVDGHAILTEPPPRRGQAVGRGLKFSPRPPTPAQLRTCMRAPANAPVRAYTAGQNVTIKWDITTPHPSNPGVTVSIKYRRGQKFRPLVTGVNIFRRSVTVSLPANETSEHAIM</sequence>
<reference evidence="3 4" key="1">
    <citation type="journal article" name="Sci. Rep.">
        <title>Genome-scale phylogenetic analyses confirm Olpidium as the closest living zoosporic fungus to the non-flagellated, terrestrial fungi.</title>
        <authorList>
            <person name="Chang Y."/>
            <person name="Rochon D."/>
            <person name="Sekimoto S."/>
            <person name="Wang Y."/>
            <person name="Chovatia M."/>
            <person name="Sandor L."/>
            <person name="Salamov A."/>
            <person name="Grigoriev I.V."/>
            <person name="Stajich J.E."/>
            <person name="Spatafora J.W."/>
        </authorList>
    </citation>
    <scope>NUCLEOTIDE SEQUENCE [LARGE SCALE GENOMIC DNA]</scope>
    <source>
        <strain evidence="3">S191</strain>
    </source>
</reference>
<evidence type="ECO:0000313" key="4">
    <source>
        <dbReference type="Proteomes" id="UP000673691"/>
    </source>
</evidence>
<feature type="signal peptide" evidence="2">
    <location>
        <begin position="1"/>
        <end position="23"/>
    </location>
</feature>
<name>A0A8H8A2E8_9FUNG</name>
<protein>
    <submittedName>
        <fullName evidence="3">Uncharacterized protein</fullName>
    </submittedName>
</protein>
<accession>A0A8H8A2E8</accession>
<dbReference type="Proteomes" id="UP000673691">
    <property type="component" value="Unassembled WGS sequence"/>
</dbReference>
<proteinExistence type="predicted"/>